<protein>
    <submittedName>
        <fullName evidence="2">Uncharacterized protein</fullName>
    </submittedName>
</protein>
<evidence type="ECO:0000313" key="2">
    <source>
        <dbReference type="EMBL" id="SEG94841.1"/>
    </source>
</evidence>
<dbReference type="EMBL" id="FNVU01000031">
    <property type="protein sequence ID" value="SEG94841.1"/>
    <property type="molecule type" value="Genomic_DNA"/>
</dbReference>
<dbReference type="AlphaFoldDB" id="A0A1H6EC35"/>
<gene>
    <name evidence="2" type="ORF">SAMN05216223_13140</name>
</gene>
<keyword evidence="3" id="KW-1185">Reference proteome</keyword>
<evidence type="ECO:0000313" key="3">
    <source>
        <dbReference type="Proteomes" id="UP000236754"/>
    </source>
</evidence>
<keyword evidence="1" id="KW-1133">Transmembrane helix</keyword>
<evidence type="ECO:0000256" key="1">
    <source>
        <dbReference type="SAM" id="Phobius"/>
    </source>
</evidence>
<reference evidence="2 3" key="1">
    <citation type="submission" date="2016-10" db="EMBL/GenBank/DDBJ databases">
        <authorList>
            <person name="de Groot N.N."/>
        </authorList>
    </citation>
    <scope>NUCLEOTIDE SEQUENCE [LARGE SCALE GENOMIC DNA]</scope>
    <source>
        <strain evidence="2 3">CGMCC 4.2023</strain>
    </source>
</reference>
<sequence length="108" mass="11959">MYRFAGLAFAVFVLVVPTALLASVAVSAAVGRWWTAAVCRIFVVYAAALIPLERSLGRGSRGQQVHYRRLREVTAGNAPLGVTRLLRRRHGDPFFYTVGRHAGRFGTW</sequence>
<dbReference type="Proteomes" id="UP000236754">
    <property type="component" value="Unassembled WGS sequence"/>
</dbReference>
<name>A0A1H6EC35_9ACTN</name>
<feature type="transmembrane region" description="Helical" evidence="1">
    <location>
        <begin position="32"/>
        <end position="52"/>
    </location>
</feature>
<proteinExistence type="predicted"/>
<keyword evidence="1" id="KW-0812">Transmembrane</keyword>
<organism evidence="2 3">
    <name type="scientific">Actinacidiphila yanglinensis</name>
    <dbReference type="NCBI Taxonomy" id="310779"/>
    <lineage>
        <taxon>Bacteria</taxon>
        <taxon>Bacillati</taxon>
        <taxon>Actinomycetota</taxon>
        <taxon>Actinomycetes</taxon>
        <taxon>Kitasatosporales</taxon>
        <taxon>Streptomycetaceae</taxon>
        <taxon>Actinacidiphila</taxon>
    </lineage>
</organism>
<keyword evidence="1" id="KW-0472">Membrane</keyword>
<accession>A0A1H6EC35</accession>